<sequence>MAAQFFTNLFIAFLWTLFQDEDYFKITTFVTGYIVGIGIVYLLHRFYGERFYLGRFYAFLKLVLLFISELIQSSYLVLKHILSPKIHIKPGIFKYETILESDVEVTALAMLLTLTPGSVVMEVTPEGDTFYIHGMDVKESKEMLLRSLSKFEKAIMEVTRS</sequence>
<comment type="caution">
    <text evidence="9">The sequence shown here is derived from an EMBL/GenBank/DDBJ whole genome shotgun (WGS) entry which is preliminary data.</text>
</comment>
<dbReference type="GO" id="GO:0015297">
    <property type="term" value="F:antiporter activity"/>
    <property type="evidence" value="ECO:0007669"/>
    <property type="project" value="UniProtKB-KW"/>
</dbReference>
<evidence type="ECO:0000256" key="7">
    <source>
        <dbReference type="ARBA" id="ARBA00023136"/>
    </source>
</evidence>
<feature type="transmembrane region" description="Helical" evidence="8">
    <location>
        <begin position="56"/>
        <end position="78"/>
    </location>
</feature>
<dbReference type="GO" id="GO:0008324">
    <property type="term" value="F:monoatomic cation transmembrane transporter activity"/>
    <property type="evidence" value="ECO:0007669"/>
    <property type="project" value="InterPro"/>
</dbReference>
<keyword evidence="3" id="KW-0050">Antiport</keyword>
<dbReference type="Pfam" id="PF01899">
    <property type="entry name" value="MNHE"/>
    <property type="match status" value="1"/>
</dbReference>
<dbReference type="PIRSF" id="PIRSF019239">
    <property type="entry name" value="MrpE"/>
    <property type="match status" value="1"/>
</dbReference>
<comment type="subcellular location">
    <subcellularLocation>
        <location evidence="1">Cell membrane</location>
        <topology evidence="1">Multi-pass membrane protein</topology>
    </subcellularLocation>
</comment>
<keyword evidence="10" id="KW-1185">Reference proteome</keyword>
<evidence type="ECO:0000256" key="4">
    <source>
        <dbReference type="ARBA" id="ARBA00022475"/>
    </source>
</evidence>
<dbReference type="OrthoDB" id="9800498at2"/>
<evidence type="ECO:0000256" key="5">
    <source>
        <dbReference type="ARBA" id="ARBA00022692"/>
    </source>
</evidence>
<organism evidence="9 10">
    <name type="scientific">Oceanobacillus chungangensis</name>
    <dbReference type="NCBI Taxonomy" id="1229152"/>
    <lineage>
        <taxon>Bacteria</taxon>
        <taxon>Bacillati</taxon>
        <taxon>Bacillota</taxon>
        <taxon>Bacilli</taxon>
        <taxon>Bacillales</taxon>
        <taxon>Bacillaceae</taxon>
        <taxon>Oceanobacillus</taxon>
    </lineage>
</organism>
<dbReference type="Proteomes" id="UP000256520">
    <property type="component" value="Unassembled WGS sequence"/>
</dbReference>
<evidence type="ECO:0000256" key="6">
    <source>
        <dbReference type="ARBA" id="ARBA00022989"/>
    </source>
</evidence>
<name>A0A3D8PMP0_9BACI</name>
<gene>
    <name evidence="9" type="ORF">CWR45_12155</name>
</gene>
<evidence type="ECO:0000256" key="1">
    <source>
        <dbReference type="ARBA" id="ARBA00004651"/>
    </source>
</evidence>
<keyword evidence="3" id="KW-0813">Transport</keyword>
<keyword evidence="6 8" id="KW-1133">Transmembrane helix</keyword>
<feature type="transmembrane region" description="Helical" evidence="8">
    <location>
        <begin position="23"/>
        <end position="44"/>
    </location>
</feature>
<dbReference type="EMBL" id="PIOD01000013">
    <property type="protein sequence ID" value="RDW17376.1"/>
    <property type="molecule type" value="Genomic_DNA"/>
</dbReference>
<keyword evidence="4" id="KW-1003">Cell membrane</keyword>
<keyword evidence="5 8" id="KW-0812">Transmembrane</keyword>
<dbReference type="RefSeq" id="WP_115750152.1">
    <property type="nucleotide sequence ID" value="NZ_PIOD01000013.1"/>
</dbReference>
<accession>A0A3D8PMP0</accession>
<dbReference type="PANTHER" id="PTHR34584:SF1">
    <property type="entry name" value="NA(+)_H(+) ANTIPORTER SUBUNIT E1"/>
    <property type="match status" value="1"/>
</dbReference>
<evidence type="ECO:0000256" key="3">
    <source>
        <dbReference type="ARBA" id="ARBA00022449"/>
    </source>
</evidence>
<reference evidence="10" key="1">
    <citation type="submission" date="2017-11" db="EMBL/GenBank/DDBJ databases">
        <authorList>
            <person name="Zhu W."/>
        </authorList>
    </citation>
    <scope>NUCLEOTIDE SEQUENCE [LARGE SCALE GENOMIC DNA]</scope>
    <source>
        <strain evidence="10">CAU 1051</strain>
    </source>
</reference>
<evidence type="ECO:0000256" key="2">
    <source>
        <dbReference type="ARBA" id="ARBA00006228"/>
    </source>
</evidence>
<proteinExistence type="inferred from homology"/>
<evidence type="ECO:0000313" key="10">
    <source>
        <dbReference type="Proteomes" id="UP000256520"/>
    </source>
</evidence>
<evidence type="ECO:0000256" key="8">
    <source>
        <dbReference type="SAM" id="Phobius"/>
    </source>
</evidence>
<dbReference type="GO" id="GO:0005886">
    <property type="term" value="C:plasma membrane"/>
    <property type="evidence" value="ECO:0007669"/>
    <property type="project" value="UniProtKB-SubCell"/>
</dbReference>
<evidence type="ECO:0000313" key="9">
    <source>
        <dbReference type="EMBL" id="RDW17376.1"/>
    </source>
</evidence>
<keyword evidence="7 8" id="KW-0472">Membrane</keyword>
<dbReference type="NCBIfam" id="NF006517">
    <property type="entry name" value="PRK08965.1-1"/>
    <property type="match status" value="1"/>
</dbReference>
<dbReference type="AlphaFoldDB" id="A0A3D8PMP0"/>
<comment type="similarity">
    <text evidence="2">Belongs to the CPA3 antiporters (TC 2.A.63) subunit E family.</text>
</comment>
<protein>
    <submittedName>
        <fullName evidence="9">Na+/H+ antiporter subunit E</fullName>
    </submittedName>
</protein>
<dbReference type="PANTHER" id="PTHR34584">
    <property type="entry name" value="NA(+)/H(+) ANTIPORTER SUBUNIT E1"/>
    <property type="match status" value="1"/>
</dbReference>
<dbReference type="InterPro" id="IPR002758">
    <property type="entry name" value="Cation_antiport_E"/>
</dbReference>